<dbReference type="OrthoDB" id="1104711at2759"/>
<dbReference type="Proteomes" id="UP000504610">
    <property type="component" value="Chromosome 1"/>
</dbReference>
<dbReference type="InterPro" id="IPR015915">
    <property type="entry name" value="Kelch-typ_b-propeller"/>
</dbReference>
<dbReference type="RefSeq" id="XP_018432785.1">
    <property type="nucleotide sequence ID" value="XM_018577283.2"/>
</dbReference>
<reference evidence="2" key="1">
    <citation type="journal article" date="2019" name="Database">
        <title>The radish genome database (RadishGD): an integrated information resource for radish genomics.</title>
        <authorList>
            <person name="Yu H.J."/>
            <person name="Baek S."/>
            <person name="Lee Y.J."/>
            <person name="Cho A."/>
            <person name="Mun J.H."/>
        </authorList>
    </citation>
    <scope>NUCLEOTIDE SEQUENCE [LARGE SCALE GENOMIC DNA]</scope>
    <source>
        <strain evidence="2">cv. WK10039</strain>
    </source>
</reference>
<feature type="domain" description="FKB95-like N-terminal Kelch" evidence="1">
    <location>
        <begin position="1"/>
        <end position="204"/>
    </location>
</feature>
<keyword evidence="2" id="KW-1185">Reference proteome</keyword>
<dbReference type="InterPro" id="IPR037293">
    <property type="entry name" value="Gal_Oxidase_central_sf"/>
</dbReference>
<name>A0A6J0JAW9_RAPSA</name>
<dbReference type="GeneID" id="108805276"/>
<reference evidence="3" key="2">
    <citation type="submission" date="2025-08" db="UniProtKB">
        <authorList>
            <consortium name="RefSeq"/>
        </authorList>
    </citation>
    <scope>IDENTIFICATION</scope>
    <source>
        <tissue evidence="3">Leaf</tissue>
    </source>
</reference>
<gene>
    <name evidence="3" type="primary">LOC108805276</name>
</gene>
<dbReference type="PANTHER" id="PTHR24414">
    <property type="entry name" value="F-BOX/KELCH-REPEAT PROTEIN SKIP4"/>
    <property type="match status" value="1"/>
</dbReference>
<accession>A0A6J0JAW9</accession>
<dbReference type="PANTHER" id="PTHR24414:SF147">
    <property type="entry name" value="(RAPE) HYPOTHETICAL PROTEIN"/>
    <property type="match status" value="1"/>
</dbReference>
<protein>
    <submittedName>
        <fullName evidence="3">F-box/kelch-repeat protein At4g39756</fullName>
    </submittedName>
</protein>
<evidence type="ECO:0000259" key="1">
    <source>
        <dbReference type="Pfam" id="PF25210"/>
    </source>
</evidence>
<dbReference type="Gene3D" id="2.130.10.80">
    <property type="entry name" value="Galactose oxidase/kelch, beta-propeller"/>
    <property type="match status" value="1"/>
</dbReference>
<organism evidence="2 3">
    <name type="scientific">Raphanus sativus</name>
    <name type="common">Radish</name>
    <name type="synonym">Raphanus raphanistrum var. sativus</name>
    <dbReference type="NCBI Taxonomy" id="3726"/>
    <lineage>
        <taxon>Eukaryota</taxon>
        <taxon>Viridiplantae</taxon>
        <taxon>Streptophyta</taxon>
        <taxon>Embryophyta</taxon>
        <taxon>Tracheophyta</taxon>
        <taxon>Spermatophyta</taxon>
        <taxon>Magnoliopsida</taxon>
        <taxon>eudicotyledons</taxon>
        <taxon>Gunneridae</taxon>
        <taxon>Pentapetalae</taxon>
        <taxon>rosids</taxon>
        <taxon>malvids</taxon>
        <taxon>Brassicales</taxon>
        <taxon>Brassicaceae</taxon>
        <taxon>Brassiceae</taxon>
        <taxon>Raphanus</taxon>
    </lineage>
</organism>
<dbReference type="KEGG" id="rsz:108805276"/>
<dbReference type="InterPro" id="IPR050354">
    <property type="entry name" value="F-box/kelch-repeat_ARATH"/>
</dbReference>
<sequence>MKMARSGASACLIKEDGNKKINVFGGVAADDSSNWVEVFDLETATWELLSVSTPKNNMPLKIQQSMVMEDRKRVYTVDEDGEIFIFSTSECAFWTGGEKESDPENKNDWRLFGQVFLCRGIGGRILWRGLSESDWKEVKGLEEELRGVDIIKICPFSPQRIAIFWLRGPAYQTLQLWFAEISLEMTKRQEVWGFWGNIESSGPVLSDSSYTGLNLLFADSLYL</sequence>
<evidence type="ECO:0000313" key="3">
    <source>
        <dbReference type="RefSeq" id="XP_018432785.1"/>
    </source>
</evidence>
<dbReference type="Pfam" id="PF25210">
    <property type="entry name" value="Kelch_FKB95"/>
    <property type="match status" value="1"/>
</dbReference>
<dbReference type="AlphaFoldDB" id="A0A6J0JAW9"/>
<proteinExistence type="predicted"/>
<dbReference type="SUPFAM" id="SSF117281">
    <property type="entry name" value="Kelch motif"/>
    <property type="match status" value="1"/>
</dbReference>
<evidence type="ECO:0000313" key="2">
    <source>
        <dbReference type="Proteomes" id="UP000504610"/>
    </source>
</evidence>
<dbReference type="InterPro" id="IPR057499">
    <property type="entry name" value="Kelch_FKB95"/>
</dbReference>